<evidence type="ECO:0000313" key="2">
    <source>
        <dbReference type="EMBL" id="MBB4946252.1"/>
    </source>
</evidence>
<protein>
    <submittedName>
        <fullName evidence="2">Uncharacterized protein</fullName>
    </submittedName>
</protein>
<dbReference type="Proteomes" id="UP000573327">
    <property type="component" value="Unassembled WGS sequence"/>
</dbReference>
<dbReference type="EMBL" id="JACHJR010000001">
    <property type="protein sequence ID" value="MBB4946252.1"/>
    <property type="molecule type" value="Genomic_DNA"/>
</dbReference>
<reference evidence="2 3" key="1">
    <citation type="submission" date="2020-08" db="EMBL/GenBank/DDBJ databases">
        <title>Sequencing the genomes of 1000 actinobacteria strains.</title>
        <authorList>
            <person name="Klenk H.-P."/>
        </authorList>
    </citation>
    <scope>NUCLEOTIDE SEQUENCE [LARGE SCALE GENOMIC DNA]</scope>
    <source>
        <strain evidence="2 3">DSM 44786</strain>
    </source>
</reference>
<dbReference type="SUPFAM" id="SSF50998">
    <property type="entry name" value="Quinoprotein alcohol dehydrogenase-like"/>
    <property type="match status" value="1"/>
</dbReference>
<accession>A0A7W7SA24</accession>
<evidence type="ECO:0000256" key="1">
    <source>
        <dbReference type="SAM" id="MobiDB-lite"/>
    </source>
</evidence>
<dbReference type="InterPro" id="IPR011047">
    <property type="entry name" value="Quinoprotein_ADH-like_sf"/>
</dbReference>
<proteinExistence type="predicted"/>
<sequence length="284" mass="31319">MLSPVMVCRPSPEDAVVDHAVAAGLQRTYYTTLDAVVCVTAAGDEVWRSQFEPQADEQYGHRPSCVLSLDELVLWVYRPDAMADRDRPDQWVALDTETGAVIAQANLDTVGHGGQQLLHPASDQVLLDVGEGQDGSVIYRASLSGARMDLVRYPWGDRCLIDLSPDGHRFTTVDHAQTDIAIHSYPDGEVTLALSVDAFGHDPDEIFVEWGGGYLNSDTVIVTLIGEDEDEEEWFRHYRADVRSGQVRAEFDAHAGNPYDIQPLGDGSWLTTDPSGHPIRWTDS</sequence>
<comment type="caution">
    <text evidence="2">The sequence shown here is derived from an EMBL/GenBank/DDBJ whole genome shotgun (WGS) entry which is preliminary data.</text>
</comment>
<dbReference type="AlphaFoldDB" id="A0A7W7SA24"/>
<name>A0A7W7SA24_9ACTN</name>
<organism evidence="2 3">
    <name type="scientific">Kitasatospora gansuensis</name>
    <dbReference type="NCBI Taxonomy" id="258050"/>
    <lineage>
        <taxon>Bacteria</taxon>
        <taxon>Bacillati</taxon>
        <taxon>Actinomycetota</taxon>
        <taxon>Actinomycetes</taxon>
        <taxon>Kitasatosporales</taxon>
        <taxon>Streptomycetaceae</taxon>
        <taxon>Kitasatospora</taxon>
    </lineage>
</organism>
<evidence type="ECO:0000313" key="3">
    <source>
        <dbReference type="Proteomes" id="UP000573327"/>
    </source>
</evidence>
<keyword evidence="3" id="KW-1185">Reference proteome</keyword>
<gene>
    <name evidence="2" type="ORF">F4556_001787</name>
</gene>
<dbReference type="RefSeq" id="WP_313068216.1">
    <property type="nucleotide sequence ID" value="NZ_JACHJR010000001.1"/>
</dbReference>
<feature type="region of interest" description="Disordered" evidence="1">
    <location>
        <begin position="265"/>
        <end position="284"/>
    </location>
</feature>